<dbReference type="Proteomes" id="UP001223586">
    <property type="component" value="Unassembled WGS sequence"/>
</dbReference>
<feature type="transmembrane region" description="Helical" evidence="1">
    <location>
        <begin position="158"/>
        <end position="177"/>
    </location>
</feature>
<dbReference type="EMBL" id="JAUSTT010000014">
    <property type="protein sequence ID" value="MDQ0176627.1"/>
    <property type="molecule type" value="Genomic_DNA"/>
</dbReference>
<feature type="domain" description="CAAX prenyl protease 2/Lysostaphin resistance protein A-like" evidence="2">
    <location>
        <begin position="125"/>
        <end position="219"/>
    </location>
</feature>
<feature type="transmembrane region" description="Helical" evidence="1">
    <location>
        <begin position="183"/>
        <end position="200"/>
    </location>
</feature>
<keyword evidence="1" id="KW-1133">Transmembrane helix</keyword>
<reference evidence="3 4" key="1">
    <citation type="submission" date="2023-07" db="EMBL/GenBank/DDBJ databases">
        <title>Genomic Encyclopedia of Type Strains, Phase IV (KMG-IV): sequencing the most valuable type-strain genomes for metagenomic binning, comparative biology and taxonomic classification.</title>
        <authorList>
            <person name="Goeker M."/>
        </authorList>
    </citation>
    <scope>NUCLEOTIDE SEQUENCE [LARGE SCALE GENOMIC DNA]</scope>
    <source>
        <strain evidence="3 4">DSM 23837</strain>
    </source>
</reference>
<sequence length="223" mass="26226">MKSALHLQSKANKNDVKLFLMYILVFYSVWTFKELWLVQYIYPLGEVTSAFLNALIKISVWIVPVWLYIKWYLHSNPSNYLKMNINIKKGILWGIVLSLLLGLYFTFIVYILNEKAFNFKLSLGSYLNGILLVGITEEIVFRGLILQEFNKRLSFWKANIIAAFLFLIVHYPIWIYKGVFFDLWSHIYIILVGLIFGLVYKKTGSIWSVVILHSFHNFFVSMI</sequence>
<organism evidence="3 4">
    <name type="scientific">Bacillus chungangensis</name>
    <dbReference type="NCBI Taxonomy" id="587633"/>
    <lineage>
        <taxon>Bacteria</taxon>
        <taxon>Bacillati</taxon>
        <taxon>Bacillota</taxon>
        <taxon>Bacilli</taxon>
        <taxon>Bacillales</taxon>
        <taxon>Bacillaceae</taxon>
        <taxon>Bacillus</taxon>
    </lineage>
</organism>
<feature type="transmembrane region" description="Helical" evidence="1">
    <location>
        <begin position="90"/>
        <end position="113"/>
    </location>
</feature>
<keyword evidence="1" id="KW-0472">Membrane</keyword>
<keyword evidence="4" id="KW-1185">Reference proteome</keyword>
<dbReference type="RefSeq" id="WP_307229932.1">
    <property type="nucleotide sequence ID" value="NZ_JAUSTT010000014.1"/>
</dbReference>
<gene>
    <name evidence="3" type="ORF">J2S08_002485</name>
</gene>
<protein>
    <submittedName>
        <fullName evidence="3">Membrane protease YdiL (CAAX protease family)</fullName>
    </submittedName>
</protein>
<evidence type="ECO:0000313" key="4">
    <source>
        <dbReference type="Proteomes" id="UP001223586"/>
    </source>
</evidence>
<keyword evidence="1" id="KW-0812">Transmembrane</keyword>
<comment type="caution">
    <text evidence="3">The sequence shown here is derived from an EMBL/GenBank/DDBJ whole genome shotgun (WGS) entry which is preliminary data.</text>
</comment>
<feature type="transmembrane region" description="Helical" evidence="1">
    <location>
        <begin position="125"/>
        <end position="146"/>
    </location>
</feature>
<dbReference type="GO" id="GO:0008233">
    <property type="term" value="F:peptidase activity"/>
    <property type="evidence" value="ECO:0007669"/>
    <property type="project" value="UniProtKB-KW"/>
</dbReference>
<evidence type="ECO:0000259" key="2">
    <source>
        <dbReference type="Pfam" id="PF02517"/>
    </source>
</evidence>
<dbReference type="PANTHER" id="PTHR39430">
    <property type="entry name" value="MEMBRANE-ASSOCIATED PROTEASE-RELATED"/>
    <property type="match status" value="1"/>
</dbReference>
<keyword evidence="3" id="KW-0645">Protease</keyword>
<feature type="transmembrane region" description="Helical" evidence="1">
    <location>
        <begin position="20"/>
        <end position="42"/>
    </location>
</feature>
<keyword evidence="3" id="KW-0378">Hydrolase</keyword>
<dbReference type="Pfam" id="PF02517">
    <property type="entry name" value="Rce1-like"/>
    <property type="match status" value="1"/>
</dbReference>
<evidence type="ECO:0000256" key="1">
    <source>
        <dbReference type="SAM" id="Phobius"/>
    </source>
</evidence>
<proteinExistence type="predicted"/>
<feature type="transmembrane region" description="Helical" evidence="1">
    <location>
        <begin position="48"/>
        <end position="69"/>
    </location>
</feature>
<evidence type="ECO:0000313" key="3">
    <source>
        <dbReference type="EMBL" id="MDQ0176627.1"/>
    </source>
</evidence>
<dbReference type="PANTHER" id="PTHR39430:SF1">
    <property type="entry name" value="PROTEASE"/>
    <property type="match status" value="1"/>
</dbReference>
<dbReference type="GO" id="GO:0006508">
    <property type="term" value="P:proteolysis"/>
    <property type="evidence" value="ECO:0007669"/>
    <property type="project" value="UniProtKB-KW"/>
</dbReference>
<accession>A0ABT9WUQ5</accession>
<name>A0ABT9WUQ5_9BACI</name>
<dbReference type="InterPro" id="IPR003675">
    <property type="entry name" value="Rce1/LyrA-like_dom"/>
</dbReference>